<accession>A0A2P5C1X1</accession>
<organism evidence="2 3">
    <name type="scientific">Parasponia andersonii</name>
    <name type="common">Sponia andersonii</name>
    <dbReference type="NCBI Taxonomy" id="3476"/>
    <lineage>
        <taxon>Eukaryota</taxon>
        <taxon>Viridiplantae</taxon>
        <taxon>Streptophyta</taxon>
        <taxon>Embryophyta</taxon>
        <taxon>Tracheophyta</taxon>
        <taxon>Spermatophyta</taxon>
        <taxon>Magnoliopsida</taxon>
        <taxon>eudicotyledons</taxon>
        <taxon>Gunneridae</taxon>
        <taxon>Pentapetalae</taxon>
        <taxon>rosids</taxon>
        <taxon>fabids</taxon>
        <taxon>Rosales</taxon>
        <taxon>Cannabaceae</taxon>
        <taxon>Parasponia</taxon>
    </lineage>
</organism>
<dbReference type="AlphaFoldDB" id="A0A2P5C1X1"/>
<comment type="caution">
    <text evidence="2">The sequence shown here is derived from an EMBL/GenBank/DDBJ whole genome shotgun (WGS) entry which is preliminary data.</text>
</comment>
<evidence type="ECO:0000313" key="2">
    <source>
        <dbReference type="EMBL" id="PON55070.1"/>
    </source>
</evidence>
<evidence type="ECO:0000256" key="1">
    <source>
        <dbReference type="SAM" id="MobiDB-lite"/>
    </source>
</evidence>
<name>A0A2P5C1X1_PARAD</name>
<proteinExistence type="predicted"/>
<gene>
    <name evidence="2" type="ORF">PanWU01x14_189980</name>
</gene>
<feature type="non-terminal residue" evidence="2">
    <location>
        <position position="1"/>
    </location>
</feature>
<sequence length="64" mass="7269">KLEKNPFDHCQNTGPSPSTGGAIHHHSQHRHLHLHLHLHFHLLLHSRVGLNAKYTPPLTTILQP</sequence>
<dbReference type="Proteomes" id="UP000237105">
    <property type="component" value="Unassembled WGS sequence"/>
</dbReference>
<feature type="region of interest" description="Disordered" evidence="1">
    <location>
        <begin position="1"/>
        <end position="28"/>
    </location>
</feature>
<dbReference type="EMBL" id="JXTB01000186">
    <property type="protein sequence ID" value="PON55070.1"/>
    <property type="molecule type" value="Genomic_DNA"/>
</dbReference>
<keyword evidence="3" id="KW-1185">Reference proteome</keyword>
<feature type="compositionally biased region" description="Polar residues" evidence="1">
    <location>
        <begin position="10"/>
        <end position="19"/>
    </location>
</feature>
<reference evidence="3" key="1">
    <citation type="submission" date="2016-06" db="EMBL/GenBank/DDBJ databases">
        <title>Parallel loss of symbiosis genes in relatives of nitrogen-fixing non-legume Parasponia.</title>
        <authorList>
            <person name="Van Velzen R."/>
            <person name="Holmer R."/>
            <person name="Bu F."/>
            <person name="Rutten L."/>
            <person name="Van Zeijl A."/>
            <person name="Liu W."/>
            <person name="Santuari L."/>
            <person name="Cao Q."/>
            <person name="Sharma T."/>
            <person name="Shen D."/>
            <person name="Roswanjaya Y."/>
            <person name="Wardhani T."/>
            <person name="Kalhor M.S."/>
            <person name="Jansen J."/>
            <person name="Van den Hoogen J."/>
            <person name="Gungor B."/>
            <person name="Hartog M."/>
            <person name="Hontelez J."/>
            <person name="Verver J."/>
            <person name="Yang W.-C."/>
            <person name="Schijlen E."/>
            <person name="Repin R."/>
            <person name="Schilthuizen M."/>
            <person name="Schranz E."/>
            <person name="Heidstra R."/>
            <person name="Miyata K."/>
            <person name="Fedorova E."/>
            <person name="Kohlen W."/>
            <person name="Bisseling T."/>
            <person name="Smit S."/>
            <person name="Geurts R."/>
        </authorList>
    </citation>
    <scope>NUCLEOTIDE SEQUENCE [LARGE SCALE GENOMIC DNA]</scope>
    <source>
        <strain evidence="3">cv. WU1-14</strain>
    </source>
</reference>
<evidence type="ECO:0000313" key="3">
    <source>
        <dbReference type="Proteomes" id="UP000237105"/>
    </source>
</evidence>
<protein>
    <submittedName>
        <fullName evidence="2">Uncharacterized protein</fullName>
    </submittedName>
</protein>